<evidence type="ECO:0000259" key="1">
    <source>
        <dbReference type="Pfam" id="PF17667"/>
    </source>
</evidence>
<dbReference type="GO" id="GO:0004672">
    <property type="term" value="F:protein kinase activity"/>
    <property type="evidence" value="ECO:0007669"/>
    <property type="project" value="InterPro"/>
</dbReference>
<dbReference type="InterPro" id="IPR040976">
    <property type="entry name" value="Pkinase_fungal"/>
</dbReference>
<accession>A0A5B0NC29</accession>
<dbReference type="InterPro" id="IPR008266">
    <property type="entry name" value="Tyr_kinase_AS"/>
</dbReference>
<name>A0A5B0NC29_PUCGR</name>
<feature type="domain" description="Fungal-type protein kinase" evidence="1">
    <location>
        <begin position="240"/>
        <end position="598"/>
    </location>
</feature>
<protein>
    <recommendedName>
        <fullName evidence="1">Fungal-type protein kinase domain-containing protein</fullName>
    </recommendedName>
</protein>
<dbReference type="Gene3D" id="1.10.510.10">
    <property type="entry name" value="Transferase(Phosphotransferase) domain 1"/>
    <property type="match status" value="1"/>
</dbReference>
<evidence type="ECO:0000313" key="3">
    <source>
        <dbReference type="Proteomes" id="UP000324748"/>
    </source>
</evidence>
<dbReference type="SUPFAM" id="SSF56112">
    <property type="entry name" value="Protein kinase-like (PK-like)"/>
    <property type="match status" value="1"/>
</dbReference>
<proteinExistence type="predicted"/>
<dbReference type="PANTHER" id="PTHR38248:SF2">
    <property type="entry name" value="FUNK1 11"/>
    <property type="match status" value="1"/>
</dbReference>
<dbReference type="OrthoDB" id="5592585at2759"/>
<dbReference type="PANTHER" id="PTHR38248">
    <property type="entry name" value="FUNK1 6"/>
    <property type="match status" value="1"/>
</dbReference>
<sequence length="694" mass="79789">MDTEPGNLHNSLRNHLASLRINTFQEFFGLDRSIIKQQIHFLFAQIIESDPDSQCSNAIGPMLSLHHDGYFESFKPLVALILADQAKSNQEMFKFIEEEFGRTRTPLPFIPTPPRTGTTSSLTNSSDLRRHFMPRLRQELQGLMYNNVAGLVERFIQQHTFDPALRLEPDESFIDEKYEETLKDTTEGSMLDWFTSFFDQVVKQSPQIRNSRTWKSQPTIPLKDLEAIRKLDGAIMSVNLENENHIEDVMIRLELKKNKSDASKAAMSLAKYVCHLFKAQPTRIFVIGFALCGTWMQLWQFDRSGAIGSEFFDIKANKKNLKKFFTLISWSLTCDKRLLGFDPTFIVDESPVIRIQTQAGEFVIDEPENPIFRASGICGRGTTCWKAHLAGDERQKFLIKDSWQPDHRREEGLMLRDVTQKNVHHVARYYHHEDVHVSGQRVDIESHVRGGTNFQSGQTIQINEMPDDAQVLNQFINRVHRRLVLKDVGKPISEANSPVELLEALEGCIKGHQALLNAGYLHRDISINNLMIDNQTADLDRKAFLIDLDVAIPYDVSNKDYTRTGTKVFLSISLLQKCNPHDFTDDLESFFWVMIWICIHFPREERKQTSVTSWNEQIPENLGSIKKDLLSEPSRLTNDFTARYKQSQPLIQCVHDFAKIMQDPPVRKKKSAQLYGEILNIFQQARGKLSQSSV</sequence>
<dbReference type="EMBL" id="VSWC01000105">
    <property type="protein sequence ID" value="KAA1086801.1"/>
    <property type="molecule type" value="Genomic_DNA"/>
</dbReference>
<reference evidence="2 3" key="1">
    <citation type="submission" date="2019-05" db="EMBL/GenBank/DDBJ databases">
        <title>Emergence of the Ug99 lineage of the wheat stem rust pathogen through somatic hybridization.</title>
        <authorList>
            <person name="Li F."/>
            <person name="Upadhyaya N.M."/>
            <person name="Sperschneider J."/>
            <person name="Matny O."/>
            <person name="Nguyen-Phuc H."/>
            <person name="Mago R."/>
            <person name="Raley C."/>
            <person name="Miller M.E."/>
            <person name="Silverstein K.A.T."/>
            <person name="Henningsen E."/>
            <person name="Hirsch C.D."/>
            <person name="Visser B."/>
            <person name="Pretorius Z.A."/>
            <person name="Steffenson B.J."/>
            <person name="Schwessinger B."/>
            <person name="Dodds P.N."/>
            <person name="Figueroa M."/>
        </authorList>
    </citation>
    <scope>NUCLEOTIDE SEQUENCE [LARGE SCALE GENOMIC DNA]</scope>
    <source>
        <strain evidence="2">21-0</strain>
    </source>
</reference>
<gene>
    <name evidence="2" type="ORF">PGT21_012153</name>
</gene>
<dbReference type="Proteomes" id="UP000324748">
    <property type="component" value="Unassembled WGS sequence"/>
</dbReference>
<organism evidence="2 3">
    <name type="scientific">Puccinia graminis f. sp. tritici</name>
    <dbReference type="NCBI Taxonomy" id="56615"/>
    <lineage>
        <taxon>Eukaryota</taxon>
        <taxon>Fungi</taxon>
        <taxon>Dikarya</taxon>
        <taxon>Basidiomycota</taxon>
        <taxon>Pucciniomycotina</taxon>
        <taxon>Pucciniomycetes</taxon>
        <taxon>Pucciniales</taxon>
        <taxon>Pucciniaceae</taxon>
        <taxon>Puccinia</taxon>
    </lineage>
</organism>
<comment type="caution">
    <text evidence="2">The sequence shown here is derived from an EMBL/GenBank/DDBJ whole genome shotgun (WGS) entry which is preliminary data.</text>
</comment>
<dbReference type="Pfam" id="PF17667">
    <property type="entry name" value="Pkinase_fungal"/>
    <property type="match status" value="1"/>
</dbReference>
<dbReference type="PROSITE" id="PS00109">
    <property type="entry name" value="PROTEIN_KINASE_TYR"/>
    <property type="match status" value="1"/>
</dbReference>
<dbReference type="InterPro" id="IPR011009">
    <property type="entry name" value="Kinase-like_dom_sf"/>
</dbReference>
<keyword evidence="3" id="KW-1185">Reference proteome</keyword>
<dbReference type="AlphaFoldDB" id="A0A5B0NC29"/>
<evidence type="ECO:0000313" key="2">
    <source>
        <dbReference type="EMBL" id="KAA1086801.1"/>
    </source>
</evidence>